<gene>
    <name evidence="4" type="ORF">CDAUBV1_LOCUS5345</name>
</gene>
<name>A0AAV2T5T5_CALDB</name>
<comment type="caution">
    <text evidence="4">The sequence shown here is derived from an EMBL/GenBank/DDBJ whole genome shotgun (WGS) entry which is preliminary data.</text>
</comment>
<evidence type="ECO:0000256" key="2">
    <source>
        <dbReference type="ARBA" id="ARBA00022679"/>
    </source>
</evidence>
<dbReference type="CDD" id="cd02440">
    <property type="entry name" value="AdoMet_MTases"/>
    <property type="match status" value="1"/>
</dbReference>
<accession>A0AAV2T5T5</accession>
<feature type="region of interest" description="Disordered" evidence="3">
    <location>
        <begin position="376"/>
        <end position="459"/>
    </location>
</feature>
<proteinExistence type="predicted"/>
<dbReference type="Pfam" id="PF05971">
    <property type="entry name" value="Methyltransf_10"/>
    <property type="match status" value="1"/>
</dbReference>
<dbReference type="PANTHER" id="PTHR13393:SF0">
    <property type="entry name" value="RNA N6-ADENOSINE-METHYLTRANSFERASE METTL16"/>
    <property type="match status" value="1"/>
</dbReference>
<keyword evidence="1" id="KW-0489">Methyltransferase</keyword>
<organism evidence="4 5">
    <name type="scientific">Calicophoron daubneyi</name>
    <name type="common">Rumen fluke</name>
    <name type="synonym">Paramphistomum daubneyi</name>
    <dbReference type="NCBI Taxonomy" id="300641"/>
    <lineage>
        <taxon>Eukaryota</taxon>
        <taxon>Metazoa</taxon>
        <taxon>Spiralia</taxon>
        <taxon>Lophotrochozoa</taxon>
        <taxon>Platyhelminthes</taxon>
        <taxon>Trematoda</taxon>
        <taxon>Digenea</taxon>
        <taxon>Plagiorchiida</taxon>
        <taxon>Pronocephalata</taxon>
        <taxon>Paramphistomoidea</taxon>
        <taxon>Paramphistomidae</taxon>
        <taxon>Calicophoron</taxon>
    </lineage>
</organism>
<evidence type="ECO:0000313" key="5">
    <source>
        <dbReference type="Proteomes" id="UP001497525"/>
    </source>
</evidence>
<evidence type="ECO:0000256" key="1">
    <source>
        <dbReference type="ARBA" id="ARBA00022603"/>
    </source>
</evidence>
<dbReference type="InterPro" id="IPR029063">
    <property type="entry name" value="SAM-dependent_MTases_sf"/>
</dbReference>
<sequence length="561" mass="62938">MALNKYMHPRNPYKHKRPSFKDFARKYDFFKDVSEEDDEGRVTIDFKTPAHLAALSKAILLNDFGLSVEFPLDRLVPTIPLRLNYILWLEDIIKGFSRQSPNTNVLDIGVGASCIYPLLGAKKNSWNFYGTEVDKRNYASAQENVERNKLQNLVKVIHIQEDASSLNAVFEPAAESGLDSPPAHLDAVMANPPFYCDTSDAVGTKTSRSVTRPTPKTCSSAARHESQTRGGEVYYCMRLAKDSVKYATRVGVFTVMLGKKSSVVPMKRILRKLKVPNVSVYELCQGRIMRWGLAWTFLPSLEFPESEFHRLRKLEKPPLSYTLPPTVACLSEYTVECLFDWLRNEFKLLKMKVLDQKNRATLGGYHLAISATENTWTHARRKRREAERAQAHGQKPQSSGAENGVSAPPTPDKVAPDDHTPTPCPPSSMKRPHESDDVDMMAEERREPQVESTAPTDLPTAIKRARTQEVCEEGDAWEDDYQNLACCPEEPPKCGYLVQADVFVEQLAEDTKDSTDTAVDEEALIGESLACGPLVIKIAFTGGSCREAANQILCYLKNRLK</sequence>
<keyword evidence="2" id="KW-0808">Transferase</keyword>
<dbReference type="SUPFAM" id="SSF53335">
    <property type="entry name" value="S-adenosyl-L-methionine-dependent methyltransferases"/>
    <property type="match status" value="1"/>
</dbReference>
<dbReference type="GO" id="GO:0070475">
    <property type="term" value="P:rRNA base methylation"/>
    <property type="evidence" value="ECO:0007669"/>
    <property type="project" value="TreeGrafter"/>
</dbReference>
<dbReference type="InterPro" id="IPR010286">
    <property type="entry name" value="METTL16/RlmF"/>
</dbReference>
<evidence type="ECO:0000256" key="3">
    <source>
        <dbReference type="SAM" id="MobiDB-lite"/>
    </source>
</evidence>
<dbReference type="PANTHER" id="PTHR13393">
    <property type="entry name" value="SAM-DEPENDENT METHYLTRANSFERASE"/>
    <property type="match status" value="1"/>
</dbReference>
<reference evidence="4" key="1">
    <citation type="submission" date="2024-06" db="EMBL/GenBank/DDBJ databases">
        <authorList>
            <person name="Liu X."/>
            <person name="Lenzi L."/>
            <person name="Haldenby T S."/>
            <person name="Uol C."/>
        </authorList>
    </citation>
    <scope>NUCLEOTIDE SEQUENCE</scope>
</reference>
<evidence type="ECO:0000313" key="4">
    <source>
        <dbReference type="EMBL" id="CAL5132489.1"/>
    </source>
</evidence>
<dbReference type="Proteomes" id="UP001497525">
    <property type="component" value="Unassembled WGS sequence"/>
</dbReference>
<protein>
    <recommendedName>
        <fullName evidence="6">U6 small nuclear RNA (adenine-(43)-N(6))-methyltransferase</fullName>
    </recommendedName>
</protein>
<dbReference type="GO" id="GO:0008168">
    <property type="term" value="F:methyltransferase activity"/>
    <property type="evidence" value="ECO:0007669"/>
    <property type="project" value="UniProtKB-KW"/>
</dbReference>
<dbReference type="EMBL" id="CAXLJL010000125">
    <property type="protein sequence ID" value="CAL5132489.1"/>
    <property type="molecule type" value="Genomic_DNA"/>
</dbReference>
<dbReference type="Gene3D" id="3.40.50.150">
    <property type="entry name" value="Vaccinia Virus protein VP39"/>
    <property type="match status" value="1"/>
</dbReference>
<evidence type="ECO:0008006" key="6">
    <source>
        <dbReference type="Google" id="ProtNLM"/>
    </source>
</evidence>
<dbReference type="GO" id="GO:0005634">
    <property type="term" value="C:nucleus"/>
    <property type="evidence" value="ECO:0007669"/>
    <property type="project" value="TreeGrafter"/>
</dbReference>
<dbReference type="AlphaFoldDB" id="A0AAV2T5T5"/>